<reference evidence="2" key="1">
    <citation type="submission" date="2013-06" db="EMBL/GenBank/DDBJ databases">
        <authorList>
            <person name="Weinstock G."/>
            <person name="Sodergren E."/>
            <person name="Clifton S."/>
            <person name="Fulton L."/>
            <person name="Fulton B."/>
            <person name="Courtney L."/>
            <person name="Fronick C."/>
            <person name="Harrison M."/>
            <person name="Strong C."/>
            <person name="Farmer C."/>
            <person name="Delahaunty K."/>
            <person name="Markovic C."/>
            <person name="Hall O."/>
            <person name="Minx P."/>
            <person name="Tomlinson C."/>
            <person name="Mitreva M."/>
            <person name="Nelson J."/>
            <person name="Hou S."/>
            <person name="Wollam A."/>
            <person name="Pepin K.H."/>
            <person name="Johnson M."/>
            <person name="Bhonagiri V."/>
            <person name="Nash W.E."/>
            <person name="Warren W."/>
            <person name="Chinwalla A."/>
            <person name="Mardis E.R."/>
            <person name="Wilson R.K."/>
        </authorList>
    </citation>
    <scope>NUCLEOTIDE SEQUENCE [LARGE SCALE GENOMIC DNA]</scope>
    <source>
        <strain evidence="2">ATCC 49176</strain>
    </source>
</reference>
<protein>
    <recommendedName>
        <fullName evidence="4">Transglycosylase associated protein</fullName>
    </recommendedName>
</protein>
<feature type="transmembrane region" description="Helical" evidence="1">
    <location>
        <begin position="6"/>
        <end position="22"/>
    </location>
</feature>
<dbReference type="HOGENOM" id="CLU_2550500_0_0_9"/>
<dbReference type="STRING" id="592010.GCWU000182_001331"/>
<evidence type="ECO:0000313" key="3">
    <source>
        <dbReference type="Proteomes" id="UP000019050"/>
    </source>
</evidence>
<dbReference type="OrthoDB" id="1632160at2"/>
<dbReference type="GeneID" id="84817837"/>
<dbReference type="AlphaFoldDB" id="W1Q258"/>
<gene>
    <name evidence="2" type="ORF">GCWU000182_001331</name>
</gene>
<evidence type="ECO:0008006" key="4">
    <source>
        <dbReference type="Google" id="ProtNLM"/>
    </source>
</evidence>
<dbReference type="RefSeq" id="WP_023391973.1">
    <property type="nucleotide sequence ID" value="NZ_CP146287.1"/>
</dbReference>
<accession>W1Q258</accession>
<keyword evidence="1" id="KW-0812">Transmembrane</keyword>
<comment type="caution">
    <text evidence="2">The sequence shown here is derived from an EMBL/GenBank/DDBJ whole genome shotgun (WGS) entry which is preliminary data.</text>
</comment>
<organism evidence="2 3">
    <name type="scientific">Abiotrophia defectiva ATCC 49176</name>
    <dbReference type="NCBI Taxonomy" id="592010"/>
    <lineage>
        <taxon>Bacteria</taxon>
        <taxon>Bacillati</taxon>
        <taxon>Bacillota</taxon>
        <taxon>Bacilli</taxon>
        <taxon>Lactobacillales</taxon>
        <taxon>Aerococcaceae</taxon>
        <taxon>Abiotrophia</taxon>
    </lineage>
</organism>
<evidence type="ECO:0000313" key="2">
    <source>
        <dbReference type="EMBL" id="ESK65170.1"/>
    </source>
</evidence>
<dbReference type="Proteomes" id="UP000019050">
    <property type="component" value="Unassembled WGS sequence"/>
</dbReference>
<keyword evidence="3" id="KW-1185">Reference proteome</keyword>
<feature type="transmembrane region" description="Helical" evidence="1">
    <location>
        <begin position="29"/>
        <end position="45"/>
    </location>
</feature>
<proteinExistence type="predicted"/>
<sequence>MVISLLVGVFLGWLMALLYHELPESRSRFMVAGLIGAWIGNYFWFKLGPAIYGFAPIPSFLGAGLFLGLAWLLVNLTVSSKQ</sequence>
<dbReference type="EMBL" id="ACIN03000013">
    <property type="protein sequence ID" value="ESK65170.1"/>
    <property type="molecule type" value="Genomic_DNA"/>
</dbReference>
<keyword evidence="1" id="KW-1133">Transmembrane helix</keyword>
<name>W1Q258_ABIDE</name>
<evidence type="ECO:0000256" key="1">
    <source>
        <dbReference type="SAM" id="Phobius"/>
    </source>
</evidence>
<feature type="transmembrane region" description="Helical" evidence="1">
    <location>
        <begin position="51"/>
        <end position="74"/>
    </location>
</feature>
<keyword evidence="1" id="KW-0472">Membrane</keyword>